<organism evidence="3 4">
    <name type="scientific">Natrinema halophilum</name>
    <dbReference type="NCBI Taxonomy" id="1699371"/>
    <lineage>
        <taxon>Archaea</taxon>
        <taxon>Methanobacteriati</taxon>
        <taxon>Methanobacteriota</taxon>
        <taxon>Stenosarchaea group</taxon>
        <taxon>Halobacteria</taxon>
        <taxon>Halobacteriales</taxon>
        <taxon>Natrialbaceae</taxon>
        <taxon>Natrinema</taxon>
    </lineage>
</organism>
<dbReference type="OrthoDB" id="145878at2157"/>
<dbReference type="AlphaFoldDB" id="A0A7D5KT11"/>
<sequence length="537" mass="56821">MSEYKRRDVLKTSTGAVLIAGGSAVGSGTVTGAETDSDFLSLPETGQPEGWTSYQGNSKNASYIENGHEFDGNALETVWVNDQSYTRPTFKNSQIATTDATVYTGYSAGNAEGVAALNADDGSIKWKNETVAGTDPAVDDESVFVRKPYGIVALDRSDGQISWEVTFDENQGPSEDNFLWWTPKYGKASVPNVAYGAVYTTVNGSLYALETDDGTVRWQIEHATEDRIFDTTPAAANGLVYASAVGELLALDPTTGEIQWKLDEDFQAEDSLSRSVESVAVSSATFALDRRVDPVVGLYDIETQEVITRGIDGDRVAHGENVSIIRHYKGGLTAIDIESGEKLWRNSNVTAQPIIVGDTVYTYENEEIIALSKHDGTKQWTYTPALPDDDSRDFLDLVVSGDMMYLVGDGVVAMRDMSDTTGSESGGTGNDGADGAGDGTESGGADTGDGTESESSDTRNGTESDDFESETPAVDDSNATETNESTGGTSDSKADSSGSDDETEKTPGFGVVGGLAGTVGGAVLAARRLVSSDDLPE</sequence>
<feature type="compositionally biased region" description="Low complexity" evidence="1">
    <location>
        <begin position="485"/>
        <end position="497"/>
    </location>
</feature>
<dbReference type="InterPro" id="IPR002372">
    <property type="entry name" value="PQQ_rpt_dom"/>
</dbReference>
<dbReference type="SUPFAM" id="SSF50998">
    <property type="entry name" value="Quinoprotein alcohol dehydrogenase-like"/>
    <property type="match status" value="1"/>
</dbReference>
<dbReference type="Proteomes" id="UP000509241">
    <property type="component" value="Chromosome"/>
</dbReference>
<dbReference type="SMART" id="SM00564">
    <property type="entry name" value="PQQ"/>
    <property type="match status" value="6"/>
</dbReference>
<dbReference type="Gene3D" id="2.130.10.10">
    <property type="entry name" value="YVTN repeat-like/Quinoprotein amine dehydrogenase"/>
    <property type="match status" value="1"/>
</dbReference>
<feature type="region of interest" description="Disordered" evidence="1">
    <location>
        <begin position="416"/>
        <end position="516"/>
    </location>
</feature>
<feature type="domain" description="Pyrrolo-quinoline quinone repeat" evidence="2">
    <location>
        <begin position="93"/>
        <end position="165"/>
    </location>
</feature>
<dbReference type="KEGG" id="haly:HYG82_20015"/>
<dbReference type="InterPro" id="IPR015943">
    <property type="entry name" value="WD40/YVTN_repeat-like_dom_sf"/>
</dbReference>
<evidence type="ECO:0000313" key="4">
    <source>
        <dbReference type="Proteomes" id="UP000509241"/>
    </source>
</evidence>
<dbReference type="Pfam" id="PF13360">
    <property type="entry name" value="PQQ_2"/>
    <property type="match status" value="3"/>
</dbReference>
<keyword evidence="4" id="KW-1185">Reference proteome</keyword>
<dbReference type="PANTHER" id="PTHR34512">
    <property type="entry name" value="CELL SURFACE PROTEIN"/>
    <property type="match status" value="1"/>
</dbReference>
<dbReference type="RefSeq" id="WP_179263995.1">
    <property type="nucleotide sequence ID" value="NZ_CP058601.1"/>
</dbReference>
<proteinExistence type="predicted"/>
<dbReference type="Gene3D" id="2.40.10.480">
    <property type="match status" value="1"/>
</dbReference>
<feature type="domain" description="Pyrrolo-quinoline quinone repeat" evidence="2">
    <location>
        <begin position="309"/>
        <end position="418"/>
    </location>
</feature>
<accession>A0A7D5KT11</accession>
<name>A0A7D5KT11_9EURY</name>
<evidence type="ECO:0000256" key="1">
    <source>
        <dbReference type="SAM" id="MobiDB-lite"/>
    </source>
</evidence>
<dbReference type="GeneID" id="56035628"/>
<evidence type="ECO:0000259" key="2">
    <source>
        <dbReference type="Pfam" id="PF13360"/>
    </source>
</evidence>
<dbReference type="InterPro" id="IPR018391">
    <property type="entry name" value="PQQ_b-propeller_rpt"/>
</dbReference>
<gene>
    <name evidence="3" type="ORF">HYG82_20015</name>
</gene>
<evidence type="ECO:0000313" key="3">
    <source>
        <dbReference type="EMBL" id="QLG50957.1"/>
    </source>
</evidence>
<protein>
    <submittedName>
        <fullName evidence="3">PQQ-binding-like beta-propeller repeat protein</fullName>
    </submittedName>
</protein>
<dbReference type="Gene3D" id="2.40.128.630">
    <property type="match status" value="1"/>
</dbReference>
<dbReference type="InterPro" id="IPR011047">
    <property type="entry name" value="Quinoprotein_ADH-like_sf"/>
</dbReference>
<dbReference type="PANTHER" id="PTHR34512:SF30">
    <property type="entry name" value="OUTER MEMBRANE PROTEIN ASSEMBLY FACTOR BAMB"/>
    <property type="match status" value="1"/>
</dbReference>
<feature type="compositionally biased region" description="Gly residues" evidence="1">
    <location>
        <begin position="424"/>
        <end position="447"/>
    </location>
</feature>
<dbReference type="EMBL" id="CP058601">
    <property type="protein sequence ID" value="QLG50957.1"/>
    <property type="molecule type" value="Genomic_DNA"/>
</dbReference>
<feature type="domain" description="Pyrrolo-quinoline quinone repeat" evidence="2">
    <location>
        <begin position="192"/>
        <end position="285"/>
    </location>
</feature>
<reference evidence="3 4" key="1">
    <citation type="submission" date="2020-07" db="EMBL/GenBank/DDBJ databases">
        <authorList>
            <person name="Cui H."/>
        </authorList>
    </citation>
    <scope>NUCLEOTIDE SEQUENCE [LARGE SCALE GENOMIC DNA]</scope>
    <source>
        <strain evidence="3 4">YPL8</strain>
    </source>
</reference>